<feature type="domain" description="CzcB-like barrel-sandwich hybrid" evidence="7">
    <location>
        <begin position="81"/>
        <end position="181"/>
    </location>
</feature>
<feature type="compositionally biased region" description="Gly residues" evidence="5">
    <location>
        <begin position="364"/>
        <end position="392"/>
    </location>
</feature>
<accession>A0A8J3JTP4</accession>
<sequence length="392" mass="38515">MLAMRLRRAIPLGRTALLNSALGVLLAGGGTWAYFMISGDAEPAQGSTVRTVAVAQGTVTATVTADGTIESANTMSADFTTGGTVTAIKVKVGDKVKKGAVLATVDATEVNESLDTAERNLDAARDALDRAEDGGDDSTVANAENQVDQAESAVAAAKRAVNGTVLKAPMAGTVVAISGAVGGSSGGSSGGGNGSSSSSSSSGFIQLADLTKLQVAAGVAEADATRLKTGQNATVAWNALTGATATGKVSAISPTASDGNTVTYPIEVLLDSIPEGVRLGQTVSLTVTVDEVADAVYVPAAAVRTAGGRTTVTVVKEGVQETRSVEIGLKGDAYTVIVSGVEVGEQVVLATVTGGTNNQQQFPGGPGGLTGGGFGGGGFGGNGGNRPAGGGR</sequence>
<feature type="coiled-coil region" evidence="4">
    <location>
        <begin position="107"/>
        <end position="160"/>
    </location>
</feature>
<feature type="domain" description="YknX-like beta-barrel" evidence="8">
    <location>
        <begin position="213"/>
        <end position="287"/>
    </location>
</feature>
<feature type="region of interest" description="Disordered" evidence="5">
    <location>
        <begin position="356"/>
        <end position="392"/>
    </location>
</feature>
<dbReference type="PANTHER" id="PTHR32347">
    <property type="entry name" value="EFFLUX SYSTEM COMPONENT YKNX-RELATED"/>
    <property type="match status" value="1"/>
</dbReference>
<dbReference type="InterPro" id="IPR006143">
    <property type="entry name" value="RND_pump_MFP"/>
</dbReference>
<feature type="domain" description="Multidrug resistance protein MdtA-like C-terminal permuted SH3" evidence="6">
    <location>
        <begin position="294"/>
        <end position="349"/>
    </location>
</feature>
<dbReference type="Gene3D" id="2.40.30.170">
    <property type="match status" value="1"/>
</dbReference>
<dbReference type="Gene3D" id="2.40.420.20">
    <property type="match status" value="1"/>
</dbReference>
<evidence type="ECO:0000259" key="8">
    <source>
        <dbReference type="Pfam" id="PF25990"/>
    </source>
</evidence>
<dbReference type="Pfam" id="PF25990">
    <property type="entry name" value="Beta-barrel_YknX"/>
    <property type="match status" value="1"/>
</dbReference>
<evidence type="ECO:0000256" key="1">
    <source>
        <dbReference type="ARBA" id="ARBA00004196"/>
    </source>
</evidence>
<evidence type="ECO:0000256" key="5">
    <source>
        <dbReference type="SAM" id="MobiDB-lite"/>
    </source>
</evidence>
<dbReference type="InterPro" id="IPR058636">
    <property type="entry name" value="Beta-barrel_YknX"/>
</dbReference>
<evidence type="ECO:0000256" key="2">
    <source>
        <dbReference type="ARBA" id="ARBA00009477"/>
    </source>
</evidence>
<evidence type="ECO:0008006" key="11">
    <source>
        <dbReference type="Google" id="ProtNLM"/>
    </source>
</evidence>
<comment type="similarity">
    <text evidence="2">Belongs to the membrane fusion protein (MFP) (TC 8.A.1) family.</text>
</comment>
<dbReference type="GO" id="GO:0030313">
    <property type="term" value="C:cell envelope"/>
    <property type="evidence" value="ECO:0007669"/>
    <property type="project" value="UniProtKB-SubCell"/>
</dbReference>
<evidence type="ECO:0000259" key="7">
    <source>
        <dbReference type="Pfam" id="PF25973"/>
    </source>
</evidence>
<dbReference type="Proteomes" id="UP000601223">
    <property type="component" value="Unassembled WGS sequence"/>
</dbReference>
<dbReference type="EMBL" id="BONF01000030">
    <property type="protein sequence ID" value="GIF83584.1"/>
    <property type="molecule type" value="Genomic_DNA"/>
</dbReference>
<dbReference type="Pfam" id="PF25973">
    <property type="entry name" value="BSH_CzcB"/>
    <property type="match status" value="1"/>
</dbReference>
<dbReference type="Pfam" id="PF25967">
    <property type="entry name" value="RND-MFP_C"/>
    <property type="match status" value="1"/>
</dbReference>
<evidence type="ECO:0000313" key="9">
    <source>
        <dbReference type="EMBL" id="GIF83584.1"/>
    </source>
</evidence>
<dbReference type="InterPro" id="IPR058647">
    <property type="entry name" value="BSH_CzcB-like"/>
</dbReference>
<evidence type="ECO:0000256" key="3">
    <source>
        <dbReference type="ARBA" id="ARBA00023054"/>
    </source>
</evidence>
<dbReference type="PANTHER" id="PTHR32347:SF23">
    <property type="entry name" value="BLL5650 PROTEIN"/>
    <property type="match status" value="1"/>
</dbReference>
<keyword evidence="10" id="KW-1185">Reference proteome</keyword>
<keyword evidence="3 4" id="KW-0175">Coiled coil</keyword>
<comment type="caution">
    <text evidence="9">The sequence shown here is derived from an EMBL/GenBank/DDBJ whole genome shotgun (WGS) entry which is preliminary data.</text>
</comment>
<name>A0A8J3JTP4_9ACTN</name>
<dbReference type="SUPFAM" id="SSF111369">
    <property type="entry name" value="HlyD-like secretion proteins"/>
    <property type="match status" value="1"/>
</dbReference>
<comment type="subcellular location">
    <subcellularLocation>
        <location evidence="1">Cell envelope</location>
    </subcellularLocation>
</comment>
<dbReference type="Gene3D" id="1.20.120.330">
    <property type="entry name" value="Nucleotidyltransferases domain 2"/>
    <property type="match status" value="1"/>
</dbReference>
<dbReference type="Gene3D" id="2.40.50.100">
    <property type="match status" value="1"/>
</dbReference>
<evidence type="ECO:0000259" key="6">
    <source>
        <dbReference type="Pfam" id="PF25967"/>
    </source>
</evidence>
<dbReference type="NCBIfam" id="TIGR01730">
    <property type="entry name" value="RND_mfp"/>
    <property type="match status" value="1"/>
</dbReference>
<dbReference type="AlphaFoldDB" id="A0A8J3JTP4"/>
<dbReference type="InterPro" id="IPR058627">
    <property type="entry name" value="MdtA-like_C"/>
</dbReference>
<reference evidence="9 10" key="1">
    <citation type="submission" date="2021-01" db="EMBL/GenBank/DDBJ databases">
        <title>Whole genome shotgun sequence of Catellatospora bangladeshensis NBRC 107357.</title>
        <authorList>
            <person name="Komaki H."/>
            <person name="Tamura T."/>
        </authorList>
    </citation>
    <scope>NUCLEOTIDE SEQUENCE [LARGE SCALE GENOMIC DNA]</scope>
    <source>
        <strain evidence="9 10">NBRC 107357</strain>
    </source>
</reference>
<proteinExistence type="inferred from homology"/>
<protein>
    <recommendedName>
        <fullName evidence="11">Membrane fusion protein biotin-lipoyl like domain-containing protein</fullName>
    </recommendedName>
</protein>
<dbReference type="GO" id="GO:0022857">
    <property type="term" value="F:transmembrane transporter activity"/>
    <property type="evidence" value="ECO:0007669"/>
    <property type="project" value="InterPro"/>
</dbReference>
<evidence type="ECO:0000313" key="10">
    <source>
        <dbReference type="Proteomes" id="UP000601223"/>
    </source>
</evidence>
<dbReference type="InterPro" id="IPR050465">
    <property type="entry name" value="UPF0194_transport"/>
</dbReference>
<dbReference type="GO" id="GO:0016020">
    <property type="term" value="C:membrane"/>
    <property type="evidence" value="ECO:0007669"/>
    <property type="project" value="InterPro"/>
</dbReference>
<gene>
    <name evidence="9" type="ORF">Cba03nite_49330</name>
</gene>
<organism evidence="9 10">
    <name type="scientific">Catellatospora bangladeshensis</name>
    <dbReference type="NCBI Taxonomy" id="310355"/>
    <lineage>
        <taxon>Bacteria</taxon>
        <taxon>Bacillati</taxon>
        <taxon>Actinomycetota</taxon>
        <taxon>Actinomycetes</taxon>
        <taxon>Micromonosporales</taxon>
        <taxon>Micromonosporaceae</taxon>
        <taxon>Catellatospora</taxon>
    </lineage>
</organism>
<evidence type="ECO:0000256" key="4">
    <source>
        <dbReference type="SAM" id="Coils"/>
    </source>
</evidence>